<evidence type="ECO:0000256" key="3">
    <source>
        <dbReference type="ARBA" id="ARBA00022531"/>
    </source>
</evidence>
<evidence type="ECO:0000256" key="7">
    <source>
        <dbReference type="ARBA" id="ARBA00023136"/>
    </source>
</evidence>
<evidence type="ECO:0000256" key="4">
    <source>
        <dbReference type="ARBA" id="ARBA00022692"/>
    </source>
</evidence>
<dbReference type="GO" id="GO:0009523">
    <property type="term" value="C:photosystem II"/>
    <property type="evidence" value="ECO:0007669"/>
    <property type="project" value="UniProtKB-KW"/>
</dbReference>
<evidence type="ECO:0000256" key="6">
    <source>
        <dbReference type="ARBA" id="ARBA00022991"/>
    </source>
</evidence>
<protein>
    <submittedName>
        <fullName evidence="9">Photosystem II CP43 reaction center protein</fullName>
    </submittedName>
</protein>
<dbReference type="Gene3D" id="1.10.10.670">
    <property type="entry name" value="photosystem ii from thermosynechococcus elongatus"/>
    <property type="match status" value="1"/>
</dbReference>
<keyword evidence="6" id="KW-0157">Chromophore</keyword>
<dbReference type="SUPFAM" id="SSF161077">
    <property type="entry name" value="Photosystem II antenna protein-like"/>
    <property type="match status" value="1"/>
</dbReference>
<accession>A0AAV8AHP1</accession>
<dbReference type="Pfam" id="PF00421">
    <property type="entry name" value="PSII"/>
    <property type="match status" value="1"/>
</dbReference>
<dbReference type="InterPro" id="IPR000932">
    <property type="entry name" value="PS_antenna-like"/>
</dbReference>
<proteinExistence type="predicted"/>
<reference evidence="9" key="1">
    <citation type="submission" date="2022-08" db="EMBL/GenBank/DDBJ databases">
        <authorList>
            <person name="Marques A."/>
        </authorList>
    </citation>
    <scope>NUCLEOTIDE SEQUENCE</scope>
    <source>
        <strain evidence="9">RhyPub2mFocal</strain>
        <tissue evidence="9">Leaves</tissue>
    </source>
</reference>
<name>A0AAV8AHP1_9POAL</name>
<dbReference type="AlphaFoldDB" id="A0AAV8AHP1"/>
<dbReference type="InterPro" id="IPR044900">
    <property type="entry name" value="PSII_PsbC_sf"/>
</dbReference>
<dbReference type="InterPro" id="IPR036001">
    <property type="entry name" value="PS_II_antenna-like_sf"/>
</dbReference>
<keyword evidence="2" id="KW-0148">Chlorophyll</keyword>
<keyword evidence="3" id="KW-0602">Photosynthesis</keyword>
<evidence type="ECO:0000313" key="9">
    <source>
        <dbReference type="EMBL" id="KAJ4731074.1"/>
    </source>
</evidence>
<organism evidence="9 10">
    <name type="scientific">Rhynchospora pubera</name>
    <dbReference type="NCBI Taxonomy" id="906938"/>
    <lineage>
        <taxon>Eukaryota</taxon>
        <taxon>Viridiplantae</taxon>
        <taxon>Streptophyta</taxon>
        <taxon>Embryophyta</taxon>
        <taxon>Tracheophyta</taxon>
        <taxon>Spermatophyta</taxon>
        <taxon>Magnoliopsida</taxon>
        <taxon>Liliopsida</taxon>
        <taxon>Poales</taxon>
        <taxon>Cyperaceae</taxon>
        <taxon>Cyperoideae</taxon>
        <taxon>Rhynchosporeae</taxon>
        <taxon>Rhynchospora</taxon>
    </lineage>
</organism>
<comment type="subcellular location">
    <subcellularLocation>
        <location evidence="1">Membrane</location>
        <topology evidence="1">Multi-pass membrane protein</topology>
    </subcellularLocation>
</comment>
<evidence type="ECO:0000313" key="10">
    <source>
        <dbReference type="Proteomes" id="UP001140206"/>
    </source>
</evidence>
<keyword evidence="5" id="KW-1133">Transmembrane helix</keyword>
<evidence type="ECO:0000256" key="5">
    <source>
        <dbReference type="ARBA" id="ARBA00022989"/>
    </source>
</evidence>
<keyword evidence="8" id="KW-0604">Photosystem II</keyword>
<comment type="caution">
    <text evidence="9">The sequence shown here is derived from an EMBL/GenBank/DDBJ whole genome shotgun (WGS) entry which is preliminary data.</text>
</comment>
<gene>
    <name evidence="9" type="ORF">LUZ62_012395</name>
</gene>
<dbReference type="GO" id="GO:0009536">
    <property type="term" value="C:plastid"/>
    <property type="evidence" value="ECO:0007669"/>
    <property type="project" value="UniProtKB-ARBA"/>
</dbReference>
<sequence length="118" mass="13467">MRFWDLRAPWLEPLRGPNGLDLSRLKKRHTTLARTTFGRIYDSRSFRFLNSVGGVATEINAVNYVSPRSWLATSHFVLGFFFFVGHLWHAGRARAAAAGFEKGIDRDLEPVLFMTPLN</sequence>
<dbReference type="EMBL" id="JAMFTS010007560">
    <property type="protein sequence ID" value="KAJ4731074.1"/>
    <property type="molecule type" value="Genomic_DNA"/>
</dbReference>
<evidence type="ECO:0000256" key="2">
    <source>
        <dbReference type="ARBA" id="ARBA00022494"/>
    </source>
</evidence>
<dbReference type="GO" id="GO:0016168">
    <property type="term" value="F:chlorophyll binding"/>
    <property type="evidence" value="ECO:0007669"/>
    <property type="project" value="UniProtKB-KW"/>
</dbReference>
<evidence type="ECO:0000256" key="1">
    <source>
        <dbReference type="ARBA" id="ARBA00004141"/>
    </source>
</evidence>
<dbReference type="Proteomes" id="UP001140206">
    <property type="component" value="Unassembled WGS sequence"/>
</dbReference>
<keyword evidence="10" id="KW-1185">Reference proteome</keyword>
<evidence type="ECO:0000256" key="8">
    <source>
        <dbReference type="ARBA" id="ARBA00023276"/>
    </source>
</evidence>
<dbReference type="GO" id="GO:0009767">
    <property type="term" value="P:photosynthetic electron transport chain"/>
    <property type="evidence" value="ECO:0007669"/>
    <property type="project" value="InterPro"/>
</dbReference>
<keyword evidence="7" id="KW-0472">Membrane</keyword>
<keyword evidence="4" id="KW-0812">Transmembrane</keyword>